<keyword evidence="5" id="KW-1185">Reference proteome</keyword>
<gene>
    <name evidence="4" type="ORF">E1956_19360</name>
</gene>
<keyword evidence="1" id="KW-0732">Signal</keyword>
<dbReference type="SUPFAM" id="SSF160935">
    <property type="entry name" value="VPA0735-like"/>
    <property type="match status" value="1"/>
</dbReference>
<accession>A0A4P7CVK2</accession>
<proteinExistence type="predicted"/>
<feature type="domain" description="DUF1214" evidence="2">
    <location>
        <begin position="339"/>
        <end position="434"/>
    </location>
</feature>
<dbReference type="KEGG" id="ppai:E1956_19360"/>
<evidence type="ECO:0000313" key="4">
    <source>
        <dbReference type="EMBL" id="QBQ99357.1"/>
    </source>
</evidence>
<evidence type="ECO:0000259" key="3">
    <source>
        <dbReference type="Pfam" id="PF06863"/>
    </source>
</evidence>
<evidence type="ECO:0000313" key="5">
    <source>
        <dbReference type="Proteomes" id="UP000295727"/>
    </source>
</evidence>
<feature type="chain" id="PRO_5020609902" evidence="1">
    <location>
        <begin position="21"/>
        <end position="455"/>
    </location>
</feature>
<evidence type="ECO:0000259" key="2">
    <source>
        <dbReference type="Pfam" id="PF06742"/>
    </source>
</evidence>
<dbReference type="PANTHER" id="PTHR36509:SF2">
    <property type="entry name" value="BLL3101 PROTEIN"/>
    <property type="match status" value="1"/>
</dbReference>
<dbReference type="EMBL" id="CP038149">
    <property type="protein sequence ID" value="QBQ99357.1"/>
    <property type="molecule type" value="Genomic_DNA"/>
</dbReference>
<sequence>MRTPIRAVVAALCAASAAVALDACKTFTPPAAAVQQTAPAGEAAALRVSDQDISDAWIYLMGRLLVLRQQRLDFERNGFQWNQLVHRTPGGVEWANPNLDVVYSEAWIAVDENSCVLLDIPRIEGRYYTWQMLDGWGETILNINERTFAGHPYGRYALCLKGSHVSIPADALRVDLPVRTARALLRVELGNSAAQAERLQHAFRLTPLGEPKIPAPIQVPLFANTALPRAQAFDFADAILAGQPDLNPGMDAVRAKVGEVAELVRSGAAGRQRVDDAVAKLALPALAGRLRAPGPRANGWAHPTVVGTYGGDYLQRTAVDLAGIWANTPAEVTYFAMPHLDGGATYTQTFAKDALPQAQARYFWSVMAVDATHYRVMRNPLDRYTLNLQSKIQPNADGSVTLAYGPRKPDGVPESNWLPTPSGEQYNLTFRLYGQISRASEAPYYPPPLVKLENQ</sequence>
<feature type="domain" description="DUF1254" evidence="3">
    <location>
        <begin position="82"/>
        <end position="207"/>
    </location>
</feature>
<dbReference type="AlphaFoldDB" id="A0A4P7CVK2"/>
<protein>
    <submittedName>
        <fullName evidence="4">DUF1254 domain-containing protein</fullName>
    </submittedName>
</protein>
<dbReference type="InterPro" id="IPR010679">
    <property type="entry name" value="DUF1254"/>
</dbReference>
<dbReference type="Gene3D" id="2.60.40.1610">
    <property type="entry name" value="Domain of unknown function DUF1254"/>
    <property type="match status" value="1"/>
</dbReference>
<organism evidence="4 5">
    <name type="scientific">Paraburkholderia pallida</name>
    <dbReference type="NCBI Taxonomy" id="2547399"/>
    <lineage>
        <taxon>Bacteria</taxon>
        <taxon>Pseudomonadati</taxon>
        <taxon>Pseudomonadota</taxon>
        <taxon>Betaproteobacteria</taxon>
        <taxon>Burkholderiales</taxon>
        <taxon>Burkholderiaceae</taxon>
        <taxon>Paraburkholderia</taxon>
    </lineage>
</organism>
<evidence type="ECO:0000256" key="1">
    <source>
        <dbReference type="SAM" id="SignalP"/>
    </source>
</evidence>
<reference evidence="4 5" key="1">
    <citation type="submission" date="2019-03" db="EMBL/GenBank/DDBJ databases">
        <title>Paraburkholderia sp. 7MH5, isolated from subtropical forest soil.</title>
        <authorList>
            <person name="Gao Z.-H."/>
            <person name="Qiu L.-H."/>
        </authorList>
    </citation>
    <scope>NUCLEOTIDE SEQUENCE [LARGE SCALE GENOMIC DNA]</scope>
    <source>
        <strain evidence="4 5">7MH5</strain>
    </source>
</reference>
<dbReference type="Pfam" id="PF06863">
    <property type="entry name" value="DUF1254"/>
    <property type="match status" value="1"/>
</dbReference>
<dbReference type="Gene3D" id="2.60.120.600">
    <property type="entry name" value="Domain of unknown function DUF1214, C-terminal domain"/>
    <property type="match status" value="1"/>
</dbReference>
<feature type="signal peptide" evidence="1">
    <location>
        <begin position="1"/>
        <end position="20"/>
    </location>
</feature>
<dbReference type="PANTHER" id="PTHR36509">
    <property type="entry name" value="BLL3101 PROTEIN"/>
    <property type="match status" value="1"/>
</dbReference>
<dbReference type="OrthoDB" id="272779at2"/>
<name>A0A4P7CVK2_9BURK</name>
<dbReference type="RefSeq" id="WP_134752031.1">
    <property type="nucleotide sequence ID" value="NZ_CP038149.1"/>
</dbReference>
<dbReference type="Proteomes" id="UP000295727">
    <property type="component" value="Chromosome 2"/>
</dbReference>
<dbReference type="InterPro" id="IPR037050">
    <property type="entry name" value="DUF1254_sf"/>
</dbReference>
<dbReference type="InterPro" id="IPR010621">
    <property type="entry name" value="DUF1214"/>
</dbReference>
<dbReference type="InterPro" id="IPR037049">
    <property type="entry name" value="DUF1214_C_sf"/>
</dbReference>
<dbReference type="Pfam" id="PF06742">
    <property type="entry name" value="DUF1214"/>
    <property type="match status" value="1"/>
</dbReference>